<dbReference type="Proteomes" id="UP000248925">
    <property type="component" value="Unassembled WGS sequence"/>
</dbReference>
<dbReference type="RefSeq" id="WP_111162798.1">
    <property type="nucleotide sequence ID" value="NZ_PCDP01000056.1"/>
</dbReference>
<dbReference type="AlphaFoldDB" id="A0A2W4CAY5"/>
<reference evidence="1 2" key="1">
    <citation type="journal article" date="2018" name="Sci. Rep.">
        <title>Rhizobium tumorigenes sp. nov., a novel plant tumorigenic bacterium isolated from cane gall tumors on thornless blackberry.</title>
        <authorList>
            <person name="Kuzmanovi N."/>
            <person name="Smalla K."/>
            <person name="Gronow S."/>
            <person name="PuBawska J."/>
        </authorList>
    </citation>
    <scope>NUCLEOTIDE SEQUENCE [LARGE SCALE GENOMIC DNA]</scope>
    <source>
        <strain evidence="1 2">CCBAU 85046</strain>
    </source>
</reference>
<protein>
    <submittedName>
        <fullName evidence="1">Uncharacterized protein</fullName>
    </submittedName>
</protein>
<gene>
    <name evidence="1" type="ORF">CPY51_24235</name>
</gene>
<keyword evidence="2" id="KW-1185">Reference proteome</keyword>
<comment type="caution">
    <text evidence="1">The sequence shown here is derived from an EMBL/GenBank/DDBJ whole genome shotgun (WGS) entry which is preliminary data.</text>
</comment>
<evidence type="ECO:0000313" key="1">
    <source>
        <dbReference type="EMBL" id="PZM09971.1"/>
    </source>
</evidence>
<name>A0A2W4CAY5_9HYPH</name>
<sequence>MRAALGRALAGVLGAPPGRIHMKPRDKAPRKVNGLSGCAPLYRHAAKAAGIMNAVSPSDPFWLA</sequence>
<dbReference type="EMBL" id="PCDP01000056">
    <property type="protein sequence ID" value="PZM09971.1"/>
    <property type="molecule type" value="Genomic_DNA"/>
</dbReference>
<organism evidence="1 2">
    <name type="scientific">Rhizobium tubonense</name>
    <dbReference type="NCBI Taxonomy" id="484088"/>
    <lineage>
        <taxon>Bacteria</taxon>
        <taxon>Pseudomonadati</taxon>
        <taxon>Pseudomonadota</taxon>
        <taxon>Alphaproteobacteria</taxon>
        <taxon>Hyphomicrobiales</taxon>
        <taxon>Rhizobiaceae</taxon>
        <taxon>Rhizobium/Agrobacterium group</taxon>
        <taxon>Rhizobium</taxon>
    </lineage>
</organism>
<evidence type="ECO:0000313" key="2">
    <source>
        <dbReference type="Proteomes" id="UP000248925"/>
    </source>
</evidence>
<proteinExistence type="predicted"/>
<accession>A0A2W4CAY5</accession>